<dbReference type="InterPro" id="IPR051166">
    <property type="entry name" value="Threonine_Synthase"/>
</dbReference>
<evidence type="ECO:0000256" key="1">
    <source>
        <dbReference type="ARBA" id="ARBA00001933"/>
    </source>
</evidence>
<evidence type="ECO:0000313" key="14">
    <source>
        <dbReference type="EMBL" id="MCV9388936.1"/>
    </source>
</evidence>
<evidence type="ECO:0000259" key="13">
    <source>
        <dbReference type="Pfam" id="PF14821"/>
    </source>
</evidence>
<dbReference type="EC" id="4.2.3.1" evidence="4 11"/>
<evidence type="ECO:0000256" key="10">
    <source>
        <dbReference type="ARBA" id="ARBA00049144"/>
    </source>
</evidence>
<dbReference type="PANTHER" id="PTHR42690">
    <property type="entry name" value="THREONINE SYNTHASE FAMILY MEMBER"/>
    <property type="match status" value="1"/>
</dbReference>
<gene>
    <name evidence="14" type="primary">thrC</name>
    <name evidence="14" type="ORF">N7U62_19820</name>
</gene>
<evidence type="ECO:0000259" key="12">
    <source>
        <dbReference type="Pfam" id="PF00291"/>
    </source>
</evidence>
<evidence type="ECO:0000256" key="11">
    <source>
        <dbReference type="NCBIfam" id="TIGR00260"/>
    </source>
</evidence>
<sequence length="431" mass="48314">MKYYSTNRQVPEVSYEEAIFNGLPDDNGLYMPETIPTLPADFFENIGDMKLHDIAYEVASRFIGEEIPEKELRRIVEETLSFDLPIVEVEKGIYSLELYHGPTCAFKDVGARFLARCLSYFSAKEGKKSTILVATSGDTGAAVGSGFYGVENIEVIILYPKGKISKIQEQQLTTFGKNIQACEVRGTFDDCQKMVKDAFLNKELKEKYNLTSANSINMARLIPQSFYYFWTYAMLKDMGDLVVSVPSGNFGNLTAGLLGQKMGLPIKQFIASTNVNDIVPSYLTSGQFEPRPSTSTISNAMDVGNPSNFYRMKEVFGSSWEDMKEGVKGYAYDDKITAETVADIYRKTDYLMDPHGAVGYLGLKEYMKDHPNSIGVFLETAHPAKFGDVVEPIIKQEVEMPERLAEFARRTKVSTEIDATQEELKKVLETL</sequence>
<keyword evidence="8" id="KW-0663">Pyridoxal phosphate</keyword>
<proteinExistence type="inferred from homology"/>
<dbReference type="Pfam" id="PF00291">
    <property type="entry name" value="PALP"/>
    <property type="match status" value="1"/>
</dbReference>
<feature type="domain" description="Tryptophan synthase beta chain-like PALP" evidence="12">
    <location>
        <begin position="93"/>
        <end position="366"/>
    </location>
</feature>
<feature type="domain" description="Threonine synthase N-terminal" evidence="13">
    <location>
        <begin position="2"/>
        <end position="79"/>
    </location>
</feature>
<dbReference type="GO" id="GO:0004795">
    <property type="term" value="F:threonine synthase activity"/>
    <property type="evidence" value="ECO:0007669"/>
    <property type="project" value="UniProtKB-EC"/>
</dbReference>
<evidence type="ECO:0000256" key="5">
    <source>
        <dbReference type="ARBA" id="ARBA00018679"/>
    </source>
</evidence>
<dbReference type="InterPro" id="IPR001926">
    <property type="entry name" value="TrpB-like_PALP"/>
</dbReference>
<comment type="catalytic activity">
    <reaction evidence="10">
        <text>O-phospho-L-homoserine + H2O = L-threonine + phosphate</text>
        <dbReference type="Rhea" id="RHEA:10840"/>
        <dbReference type="ChEBI" id="CHEBI:15377"/>
        <dbReference type="ChEBI" id="CHEBI:43474"/>
        <dbReference type="ChEBI" id="CHEBI:57590"/>
        <dbReference type="ChEBI" id="CHEBI:57926"/>
        <dbReference type="EC" id="4.2.3.1"/>
    </reaction>
</comment>
<evidence type="ECO:0000256" key="2">
    <source>
        <dbReference type="ARBA" id="ARBA00004979"/>
    </source>
</evidence>
<reference evidence="14 15" key="1">
    <citation type="submission" date="2022-10" db="EMBL/GenBank/DDBJ databases">
        <title>Comparative genomics and taxonomic characterization of three novel marine species of genus Reichenbachiella exhibiting antioxidant and polysaccharide degradation activities.</title>
        <authorList>
            <person name="Muhammad N."/>
            <person name="Lee Y.-J."/>
            <person name="Ko J."/>
            <person name="Kim S.-G."/>
        </authorList>
    </citation>
    <scope>NUCLEOTIDE SEQUENCE [LARGE SCALE GENOMIC DNA]</scope>
    <source>
        <strain evidence="14 15">ABR2-5</strain>
    </source>
</reference>
<evidence type="ECO:0000313" key="15">
    <source>
        <dbReference type="Proteomes" id="UP001300692"/>
    </source>
</evidence>
<keyword evidence="6" id="KW-0028">Amino-acid biosynthesis</keyword>
<keyword evidence="9 14" id="KW-0456">Lyase</keyword>
<dbReference type="NCBIfam" id="TIGR00260">
    <property type="entry name" value="thrC"/>
    <property type="match status" value="1"/>
</dbReference>
<dbReference type="PANTHER" id="PTHR42690:SF1">
    <property type="entry name" value="THREONINE SYNTHASE-LIKE 2"/>
    <property type="match status" value="1"/>
</dbReference>
<evidence type="ECO:0000256" key="7">
    <source>
        <dbReference type="ARBA" id="ARBA00022697"/>
    </source>
</evidence>
<accession>A0ABT3CZD5</accession>
<dbReference type="InterPro" id="IPR029144">
    <property type="entry name" value="Thr_synth_N"/>
</dbReference>
<dbReference type="EMBL" id="JAOYOD010000001">
    <property type="protein sequence ID" value="MCV9388936.1"/>
    <property type="molecule type" value="Genomic_DNA"/>
</dbReference>
<evidence type="ECO:0000256" key="6">
    <source>
        <dbReference type="ARBA" id="ARBA00022605"/>
    </source>
</evidence>
<evidence type="ECO:0000256" key="8">
    <source>
        <dbReference type="ARBA" id="ARBA00022898"/>
    </source>
</evidence>
<dbReference type="PROSITE" id="PS00165">
    <property type="entry name" value="DEHYDRATASE_SER_THR"/>
    <property type="match status" value="1"/>
</dbReference>
<dbReference type="InterPro" id="IPR000634">
    <property type="entry name" value="Ser/Thr_deHydtase_PyrdxlP-BS"/>
</dbReference>
<dbReference type="RefSeq" id="WP_264139834.1">
    <property type="nucleotide sequence ID" value="NZ_JAOYOD010000001.1"/>
</dbReference>
<keyword evidence="7" id="KW-0791">Threonine biosynthesis</keyword>
<dbReference type="Pfam" id="PF14821">
    <property type="entry name" value="Thr_synth_N"/>
    <property type="match status" value="1"/>
</dbReference>
<dbReference type="Gene3D" id="3.40.50.1100">
    <property type="match status" value="2"/>
</dbReference>
<dbReference type="SUPFAM" id="SSF53686">
    <property type="entry name" value="Tryptophan synthase beta subunit-like PLP-dependent enzymes"/>
    <property type="match status" value="1"/>
</dbReference>
<dbReference type="InterPro" id="IPR004450">
    <property type="entry name" value="Thr_synthase-like"/>
</dbReference>
<organism evidence="14 15">
    <name type="scientific">Reichenbachiella ulvae</name>
    <dbReference type="NCBI Taxonomy" id="2980104"/>
    <lineage>
        <taxon>Bacteria</taxon>
        <taxon>Pseudomonadati</taxon>
        <taxon>Bacteroidota</taxon>
        <taxon>Cytophagia</taxon>
        <taxon>Cytophagales</taxon>
        <taxon>Reichenbachiellaceae</taxon>
        <taxon>Reichenbachiella</taxon>
    </lineage>
</organism>
<comment type="similarity">
    <text evidence="3">Belongs to the threonine synthase family.</text>
</comment>
<dbReference type="InterPro" id="IPR037158">
    <property type="entry name" value="Thr_synth_N_sf"/>
</dbReference>
<comment type="caution">
    <text evidence="14">The sequence shown here is derived from an EMBL/GenBank/DDBJ whole genome shotgun (WGS) entry which is preliminary data.</text>
</comment>
<dbReference type="InterPro" id="IPR036052">
    <property type="entry name" value="TrpB-like_PALP_sf"/>
</dbReference>
<comment type="pathway">
    <text evidence="2">Amino-acid biosynthesis; L-threonine biosynthesis; L-threonine from L-aspartate: step 5/5.</text>
</comment>
<evidence type="ECO:0000256" key="9">
    <source>
        <dbReference type="ARBA" id="ARBA00023239"/>
    </source>
</evidence>
<dbReference type="Proteomes" id="UP001300692">
    <property type="component" value="Unassembled WGS sequence"/>
</dbReference>
<evidence type="ECO:0000256" key="4">
    <source>
        <dbReference type="ARBA" id="ARBA00013028"/>
    </source>
</evidence>
<comment type="cofactor">
    <cofactor evidence="1">
        <name>pyridoxal 5'-phosphate</name>
        <dbReference type="ChEBI" id="CHEBI:597326"/>
    </cofactor>
</comment>
<keyword evidence="15" id="KW-1185">Reference proteome</keyword>
<evidence type="ECO:0000256" key="3">
    <source>
        <dbReference type="ARBA" id="ARBA00005517"/>
    </source>
</evidence>
<protein>
    <recommendedName>
        <fullName evidence="5 11">Threonine synthase</fullName>
        <ecNumber evidence="4 11">4.2.3.1</ecNumber>
    </recommendedName>
</protein>
<dbReference type="Gene3D" id="3.90.1380.10">
    <property type="entry name" value="Threonine synthase, N-terminal domain"/>
    <property type="match status" value="1"/>
</dbReference>
<name>A0ABT3CZD5_9BACT</name>